<dbReference type="SUPFAM" id="SSF51338">
    <property type="entry name" value="Composite domain of metallo-dependent hydrolases"/>
    <property type="match status" value="1"/>
</dbReference>
<dbReference type="Proteomes" id="UP000835052">
    <property type="component" value="Unassembled WGS sequence"/>
</dbReference>
<protein>
    <recommendedName>
        <fullName evidence="5">Amidohydrolase-related domain-containing protein</fullName>
    </recommendedName>
</protein>
<keyword evidence="2" id="KW-0479">Metal-binding</keyword>
<accession>A0A8S1HHW8</accession>
<dbReference type="AlphaFoldDB" id="A0A8S1HHW8"/>
<dbReference type="InterPro" id="IPR006680">
    <property type="entry name" value="Amidohydro-rel"/>
</dbReference>
<sequence>MDLRGKAIVAKYAWIGGKIGEEVAIEIDEKGVITNVGGIPSGEVLRLENEVLLPGFVNSHSHAFHRHLRGRSEIGRSAADTFWKWRDNMYGLVADVDKDVIYRYCATTFREMLAAGITSVGEFHYVHHANNRFDLDGEVVRAAVDTGIRLVLLETLYEQAGFDAPPLHPVQERFVSSYDAFIQKIQELRRENKHPRVSFGVAAHSARAVTFQNIKKLYNYAVAENLPFHIHLEEQPKEIADCQKFLGKTQGPSDILLTTLNLGEHFTGVHATYTSAANMRALASLGANVSICPCTEGYLGDGIPQINEDLPISFGSDCNNRICMLEEMRWACFSQQMRGNSRSVAALSAEKLLSAATEGGARSLGLAAKVGDFQVGKYFDAVTLDLNSSTLEGSNAATIVDALIFSCDNKEIRRVFVGGKQRNTF</sequence>
<dbReference type="PANTHER" id="PTHR11271:SF48">
    <property type="entry name" value="AMIDOHYDROLASE-RELATED DOMAIN-CONTAINING PROTEIN"/>
    <property type="match status" value="1"/>
</dbReference>
<gene>
    <name evidence="6" type="ORF">CAUJ_LOCUS8759</name>
</gene>
<evidence type="ECO:0000256" key="3">
    <source>
        <dbReference type="ARBA" id="ARBA00022801"/>
    </source>
</evidence>
<evidence type="ECO:0000256" key="2">
    <source>
        <dbReference type="ARBA" id="ARBA00022723"/>
    </source>
</evidence>
<dbReference type="InterPro" id="IPR011059">
    <property type="entry name" value="Metal-dep_hydrolase_composite"/>
</dbReference>
<evidence type="ECO:0000259" key="5">
    <source>
        <dbReference type="Pfam" id="PF01979"/>
    </source>
</evidence>
<feature type="domain" description="Amidohydrolase-related" evidence="5">
    <location>
        <begin position="51"/>
        <end position="421"/>
    </location>
</feature>
<keyword evidence="3" id="KW-0378">Hydrolase</keyword>
<dbReference type="GO" id="GO:0046872">
    <property type="term" value="F:metal ion binding"/>
    <property type="evidence" value="ECO:0007669"/>
    <property type="project" value="UniProtKB-KW"/>
</dbReference>
<dbReference type="OrthoDB" id="194468at2759"/>
<dbReference type="GO" id="GO:0019239">
    <property type="term" value="F:deaminase activity"/>
    <property type="evidence" value="ECO:0007669"/>
    <property type="project" value="TreeGrafter"/>
</dbReference>
<comment type="cofactor">
    <cofactor evidence="1">
        <name>Zn(2+)</name>
        <dbReference type="ChEBI" id="CHEBI:29105"/>
    </cofactor>
</comment>
<evidence type="ECO:0000313" key="6">
    <source>
        <dbReference type="EMBL" id="CAD6192840.1"/>
    </source>
</evidence>
<evidence type="ECO:0000256" key="1">
    <source>
        <dbReference type="ARBA" id="ARBA00001947"/>
    </source>
</evidence>
<dbReference type="PANTHER" id="PTHR11271">
    <property type="entry name" value="GUANINE DEAMINASE"/>
    <property type="match status" value="1"/>
</dbReference>
<proteinExistence type="predicted"/>
<name>A0A8S1HHW8_9PELO</name>
<dbReference type="Pfam" id="PF01979">
    <property type="entry name" value="Amidohydro_1"/>
    <property type="match status" value="1"/>
</dbReference>
<keyword evidence="4" id="KW-0862">Zinc</keyword>
<dbReference type="EMBL" id="CAJGYM010000030">
    <property type="protein sequence ID" value="CAD6192840.1"/>
    <property type="molecule type" value="Genomic_DNA"/>
</dbReference>
<reference evidence="6" key="1">
    <citation type="submission" date="2020-10" db="EMBL/GenBank/DDBJ databases">
        <authorList>
            <person name="Kikuchi T."/>
        </authorList>
    </citation>
    <scope>NUCLEOTIDE SEQUENCE</scope>
    <source>
        <strain evidence="6">NKZ352</strain>
    </source>
</reference>
<dbReference type="SUPFAM" id="SSF51556">
    <property type="entry name" value="Metallo-dependent hydrolases"/>
    <property type="match status" value="1"/>
</dbReference>
<dbReference type="Gene3D" id="3.20.20.140">
    <property type="entry name" value="Metal-dependent hydrolases"/>
    <property type="match status" value="1"/>
</dbReference>
<dbReference type="InterPro" id="IPR051607">
    <property type="entry name" value="Metallo-dep_hydrolases"/>
</dbReference>
<dbReference type="Gene3D" id="2.30.40.10">
    <property type="entry name" value="Urease, subunit C, domain 1"/>
    <property type="match status" value="1"/>
</dbReference>
<evidence type="ECO:0000256" key="4">
    <source>
        <dbReference type="ARBA" id="ARBA00022833"/>
    </source>
</evidence>
<comment type="caution">
    <text evidence="6">The sequence shown here is derived from an EMBL/GenBank/DDBJ whole genome shotgun (WGS) entry which is preliminary data.</text>
</comment>
<organism evidence="6 7">
    <name type="scientific">Caenorhabditis auriculariae</name>
    <dbReference type="NCBI Taxonomy" id="2777116"/>
    <lineage>
        <taxon>Eukaryota</taxon>
        <taxon>Metazoa</taxon>
        <taxon>Ecdysozoa</taxon>
        <taxon>Nematoda</taxon>
        <taxon>Chromadorea</taxon>
        <taxon>Rhabditida</taxon>
        <taxon>Rhabditina</taxon>
        <taxon>Rhabditomorpha</taxon>
        <taxon>Rhabditoidea</taxon>
        <taxon>Rhabditidae</taxon>
        <taxon>Peloderinae</taxon>
        <taxon>Caenorhabditis</taxon>
    </lineage>
</organism>
<evidence type="ECO:0000313" key="7">
    <source>
        <dbReference type="Proteomes" id="UP000835052"/>
    </source>
</evidence>
<keyword evidence="7" id="KW-1185">Reference proteome</keyword>
<dbReference type="InterPro" id="IPR032466">
    <property type="entry name" value="Metal_Hydrolase"/>
</dbReference>
<dbReference type="GO" id="GO:0005829">
    <property type="term" value="C:cytosol"/>
    <property type="evidence" value="ECO:0007669"/>
    <property type="project" value="TreeGrafter"/>
</dbReference>